<dbReference type="GO" id="GO:0000156">
    <property type="term" value="F:phosphorelay response regulator activity"/>
    <property type="evidence" value="ECO:0007669"/>
    <property type="project" value="InterPro"/>
</dbReference>
<dbReference type="Proteomes" id="UP000274358">
    <property type="component" value="Unassembled WGS sequence"/>
</dbReference>
<dbReference type="GO" id="GO:0003677">
    <property type="term" value="F:DNA binding"/>
    <property type="evidence" value="ECO:0007669"/>
    <property type="project" value="InterPro"/>
</dbReference>
<feature type="domain" description="HTH LytTR-type" evidence="4">
    <location>
        <begin position="149"/>
        <end position="253"/>
    </location>
</feature>
<feature type="domain" description="Response regulatory" evidence="3">
    <location>
        <begin position="4"/>
        <end position="117"/>
    </location>
</feature>
<dbReference type="Gene3D" id="2.40.50.1020">
    <property type="entry name" value="LytTr DNA-binding domain"/>
    <property type="match status" value="1"/>
</dbReference>
<dbReference type="OrthoDB" id="236568at2"/>
<dbReference type="AlphaFoldDB" id="A0A3S0R412"/>
<dbReference type="PROSITE" id="PS50930">
    <property type="entry name" value="HTH_LYTTR"/>
    <property type="match status" value="1"/>
</dbReference>
<dbReference type="InterPro" id="IPR011006">
    <property type="entry name" value="CheY-like_superfamily"/>
</dbReference>
<dbReference type="InterPro" id="IPR046947">
    <property type="entry name" value="LytR-like"/>
</dbReference>
<evidence type="ECO:0000256" key="1">
    <source>
        <dbReference type="ARBA" id="ARBA00023012"/>
    </source>
</evidence>
<name>A0A3S0R412_9GAMM</name>
<evidence type="ECO:0000259" key="4">
    <source>
        <dbReference type="PROSITE" id="PS50930"/>
    </source>
</evidence>
<keyword evidence="6" id="KW-1185">Reference proteome</keyword>
<evidence type="ECO:0000313" key="5">
    <source>
        <dbReference type="EMBL" id="RUL76053.1"/>
    </source>
</evidence>
<dbReference type="SUPFAM" id="SSF52172">
    <property type="entry name" value="CheY-like"/>
    <property type="match status" value="1"/>
</dbReference>
<dbReference type="InterPro" id="IPR001789">
    <property type="entry name" value="Sig_transdc_resp-reg_receiver"/>
</dbReference>
<accession>A0A3S0R412</accession>
<keyword evidence="1" id="KW-0902">Two-component regulatory system</keyword>
<dbReference type="RefSeq" id="WP_126684617.1">
    <property type="nucleotide sequence ID" value="NZ_RYYV01000006.1"/>
</dbReference>
<reference evidence="5 6" key="1">
    <citation type="submission" date="2018-12" db="EMBL/GenBank/DDBJ databases">
        <title>Dyella dinghuensis sp. nov. DHOA06 and Dyella choica sp. nov. 4M-K27, isolated from forest soil.</title>
        <authorList>
            <person name="Qiu L.-H."/>
            <person name="Gao Z.-H."/>
        </authorList>
    </citation>
    <scope>NUCLEOTIDE SEQUENCE [LARGE SCALE GENOMIC DNA]</scope>
    <source>
        <strain evidence="5 6">4M-K27</strain>
    </source>
</reference>
<dbReference type="PANTHER" id="PTHR37299">
    <property type="entry name" value="TRANSCRIPTIONAL REGULATOR-RELATED"/>
    <property type="match status" value="1"/>
</dbReference>
<proteinExistence type="predicted"/>
<dbReference type="PROSITE" id="PS50110">
    <property type="entry name" value="RESPONSE_REGULATORY"/>
    <property type="match status" value="1"/>
</dbReference>
<dbReference type="EMBL" id="RYYV01000006">
    <property type="protein sequence ID" value="RUL76053.1"/>
    <property type="molecule type" value="Genomic_DNA"/>
</dbReference>
<organism evidence="5 6">
    <name type="scientific">Dyella choica</name>
    <dbReference type="NCBI Taxonomy" id="1927959"/>
    <lineage>
        <taxon>Bacteria</taxon>
        <taxon>Pseudomonadati</taxon>
        <taxon>Pseudomonadota</taxon>
        <taxon>Gammaproteobacteria</taxon>
        <taxon>Lysobacterales</taxon>
        <taxon>Rhodanobacteraceae</taxon>
        <taxon>Dyella</taxon>
    </lineage>
</organism>
<protein>
    <submittedName>
        <fullName evidence="5">Response regulator transcription factor</fullName>
    </submittedName>
</protein>
<evidence type="ECO:0000313" key="6">
    <source>
        <dbReference type="Proteomes" id="UP000274358"/>
    </source>
</evidence>
<gene>
    <name evidence="5" type="ORF">EKH80_10070</name>
</gene>
<keyword evidence="2" id="KW-0597">Phosphoprotein</keyword>
<sequence length="262" mass="29440">MTMRVLIVDDEPLARRGVALRLSKHQDIELIGEAEDGEAALTTLAANMPDLVFMDVQMPGMSGLEVLRLLSPLERPFTIFLTAYDRFALQAFEVHALDYLLKPIDDDRFSEAVERARQAHASRQPRSHGERMDGLLDALPGRSRYATRFAVRIGHRVAIVPADQVDWIEAAGDYVTLHADEREYLMREPLHRLAARLDPSRFVRVHRSALVCVDRIAEIRALPNKDCMLRLRDGTPLRASRTYGAALRLALEGHGSMKKPGG</sequence>
<dbReference type="PANTHER" id="PTHR37299:SF1">
    <property type="entry name" value="STAGE 0 SPORULATION PROTEIN A HOMOLOG"/>
    <property type="match status" value="1"/>
</dbReference>
<dbReference type="SMART" id="SM00448">
    <property type="entry name" value="REC"/>
    <property type="match status" value="1"/>
</dbReference>
<evidence type="ECO:0000256" key="2">
    <source>
        <dbReference type="PROSITE-ProRule" id="PRU00169"/>
    </source>
</evidence>
<evidence type="ECO:0000259" key="3">
    <source>
        <dbReference type="PROSITE" id="PS50110"/>
    </source>
</evidence>
<dbReference type="SMART" id="SM00850">
    <property type="entry name" value="LytTR"/>
    <property type="match status" value="1"/>
</dbReference>
<dbReference type="Gene3D" id="3.40.50.2300">
    <property type="match status" value="1"/>
</dbReference>
<dbReference type="InterPro" id="IPR007492">
    <property type="entry name" value="LytTR_DNA-bd_dom"/>
</dbReference>
<dbReference type="Pfam" id="PF00072">
    <property type="entry name" value="Response_reg"/>
    <property type="match status" value="1"/>
</dbReference>
<comment type="caution">
    <text evidence="5">The sequence shown here is derived from an EMBL/GenBank/DDBJ whole genome shotgun (WGS) entry which is preliminary data.</text>
</comment>
<dbReference type="Pfam" id="PF04397">
    <property type="entry name" value="LytTR"/>
    <property type="match status" value="1"/>
</dbReference>
<feature type="modified residue" description="4-aspartylphosphate" evidence="2">
    <location>
        <position position="55"/>
    </location>
</feature>